<dbReference type="RefSeq" id="WP_054875377.1">
    <property type="nucleotide sequence ID" value="NZ_LKET01000032.1"/>
</dbReference>
<comment type="caution">
    <text evidence="6">The sequence shown here is derived from an EMBL/GenBank/DDBJ whole genome shotgun (WGS) entry which is preliminary data.</text>
</comment>
<dbReference type="NCBIfam" id="TIGR02727">
    <property type="entry name" value="MTHFS_bact"/>
    <property type="match status" value="1"/>
</dbReference>
<dbReference type="PATRIC" id="fig|36849.3.peg.2480"/>
<evidence type="ECO:0000256" key="3">
    <source>
        <dbReference type="ARBA" id="ARBA00022840"/>
    </source>
</evidence>
<feature type="binding site" evidence="4">
    <location>
        <position position="48"/>
    </location>
    <ligand>
        <name>substrate</name>
    </ligand>
</feature>
<dbReference type="GO" id="GO:0046872">
    <property type="term" value="F:metal ion binding"/>
    <property type="evidence" value="ECO:0007669"/>
    <property type="project" value="UniProtKB-KW"/>
</dbReference>
<evidence type="ECO:0000256" key="5">
    <source>
        <dbReference type="RuleBase" id="RU361279"/>
    </source>
</evidence>
<dbReference type="GO" id="GO:0035999">
    <property type="term" value="P:tetrahydrofolate interconversion"/>
    <property type="evidence" value="ECO:0007669"/>
    <property type="project" value="TreeGrafter"/>
</dbReference>
<name>A0A0P8YWT2_9CLOT</name>
<organism evidence="6 7">
    <name type="scientific">Oxobacter pfennigii</name>
    <dbReference type="NCBI Taxonomy" id="36849"/>
    <lineage>
        <taxon>Bacteria</taxon>
        <taxon>Bacillati</taxon>
        <taxon>Bacillota</taxon>
        <taxon>Clostridia</taxon>
        <taxon>Eubacteriales</taxon>
        <taxon>Clostridiaceae</taxon>
        <taxon>Oxobacter</taxon>
    </lineage>
</organism>
<proteinExistence type="inferred from homology"/>
<comment type="similarity">
    <text evidence="1 5">Belongs to the 5-formyltetrahydrofolate cyclo-ligase family.</text>
</comment>
<evidence type="ECO:0000313" key="7">
    <source>
        <dbReference type="Proteomes" id="UP000050326"/>
    </source>
</evidence>
<feature type="binding site" evidence="4">
    <location>
        <begin position="2"/>
        <end position="6"/>
    </location>
    <ligand>
        <name>ATP</name>
        <dbReference type="ChEBI" id="CHEBI:30616"/>
    </ligand>
</feature>
<feature type="binding site" evidence="4">
    <location>
        <begin position="132"/>
        <end position="140"/>
    </location>
    <ligand>
        <name>ATP</name>
        <dbReference type="ChEBI" id="CHEBI:30616"/>
    </ligand>
</feature>
<dbReference type="GO" id="GO:0009396">
    <property type="term" value="P:folic acid-containing compound biosynthetic process"/>
    <property type="evidence" value="ECO:0007669"/>
    <property type="project" value="TreeGrafter"/>
</dbReference>
<protein>
    <recommendedName>
        <fullName evidence="5">5-formyltetrahydrofolate cyclo-ligase</fullName>
        <ecNumber evidence="5">6.3.3.2</ecNumber>
    </recommendedName>
</protein>
<dbReference type="SUPFAM" id="SSF100950">
    <property type="entry name" value="NagB/RpiA/CoA transferase-like"/>
    <property type="match status" value="1"/>
</dbReference>
<keyword evidence="5" id="KW-0479">Metal-binding</keyword>
<evidence type="ECO:0000256" key="4">
    <source>
        <dbReference type="PIRSR" id="PIRSR006806-1"/>
    </source>
</evidence>
<dbReference type="PIRSF" id="PIRSF006806">
    <property type="entry name" value="FTHF_cligase"/>
    <property type="match status" value="1"/>
</dbReference>
<dbReference type="OrthoDB" id="9801938at2"/>
<dbReference type="EMBL" id="LKET01000032">
    <property type="protein sequence ID" value="KPU44188.1"/>
    <property type="molecule type" value="Genomic_DNA"/>
</dbReference>
<keyword evidence="6" id="KW-0436">Ligase</keyword>
<dbReference type="STRING" id="36849.OXPF_23560"/>
<feature type="binding site" evidence="4">
    <location>
        <position position="53"/>
    </location>
    <ligand>
        <name>substrate</name>
    </ligand>
</feature>
<comment type="cofactor">
    <cofactor evidence="5">
        <name>Mg(2+)</name>
        <dbReference type="ChEBI" id="CHEBI:18420"/>
    </cofactor>
</comment>
<evidence type="ECO:0000256" key="1">
    <source>
        <dbReference type="ARBA" id="ARBA00010638"/>
    </source>
</evidence>
<dbReference type="AlphaFoldDB" id="A0A0P8YWT2"/>
<sequence>MKKELRSRIIKERQKISREDVLKKSLEIKNKLFNIPEFINAKRVMFFVSYKNEVDTIDMIDEAMKLGKEIIVPIVVPGEKDLLLSKLNSMNELEESSYGILEPPKKYIRPVSAEEIDFVVAPGVAFDENGFRMGYGGGYYDRLLSKISKSCKVAAIAFEMQIVPEVPTEPHDMRIGMIITEDRIISPNI</sequence>
<evidence type="ECO:0000256" key="2">
    <source>
        <dbReference type="ARBA" id="ARBA00022741"/>
    </source>
</evidence>
<dbReference type="InterPro" id="IPR024185">
    <property type="entry name" value="FTHF_cligase-like_sf"/>
</dbReference>
<gene>
    <name evidence="6" type="ORF">OXPF_23560</name>
</gene>
<keyword evidence="2 4" id="KW-0547">Nucleotide-binding</keyword>
<dbReference type="EC" id="6.3.3.2" evidence="5"/>
<dbReference type="PANTHER" id="PTHR23407:SF1">
    <property type="entry name" value="5-FORMYLTETRAHYDROFOLATE CYCLO-LIGASE"/>
    <property type="match status" value="1"/>
</dbReference>
<keyword evidence="3 4" id="KW-0067">ATP-binding</keyword>
<accession>A0A0P8YWT2</accession>
<dbReference type="InterPro" id="IPR002698">
    <property type="entry name" value="FTHF_cligase"/>
</dbReference>
<dbReference type="InterPro" id="IPR037171">
    <property type="entry name" value="NagB/RpiA_transferase-like"/>
</dbReference>
<keyword evidence="7" id="KW-1185">Reference proteome</keyword>
<dbReference type="Pfam" id="PF01812">
    <property type="entry name" value="5-FTHF_cyc-lig"/>
    <property type="match status" value="1"/>
</dbReference>
<dbReference type="PANTHER" id="PTHR23407">
    <property type="entry name" value="ATPASE INHIBITOR/5-FORMYLTETRAHYDROFOLATE CYCLO-LIGASE"/>
    <property type="match status" value="1"/>
</dbReference>
<dbReference type="GO" id="GO:0030272">
    <property type="term" value="F:5-formyltetrahydrofolate cyclo-ligase activity"/>
    <property type="evidence" value="ECO:0007669"/>
    <property type="project" value="UniProtKB-EC"/>
</dbReference>
<keyword evidence="5" id="KW-0460">Magnesium</keyword>
<dbReference type="Gene3D" id="3.40.50.10420">
    <property type="entry name" value="NagB/RpiA/CoA transferase-like"/>
    <property type="match status" value="1"/>
</dbReference>
<evidence type="ECO:0000313" key="6">
    <source>
        <dbReference type="EMBL" id="KPU44188.1"/>
    </source>
</evidence>
<reference evidence="6 7" key="1">
    <citation type="submission" date="2015-09" db="EMBL/GenBank/DDBJ databases">
        <title>Genome sequence of Oxobacter pfennigii DSM 3222.</title>
        <authorList>
            <person name="Poehlein A."/>
            <person name="Bengelsdorf F.R."/>
            <person name="Schiel-Bengelsdorf B."/>
            <person name="Duerre P."/>
            <person name="Daniel R."/>
        </authorList>
    </citation>
    <scope>NUCLEOTIDE SEQUENCE [LARGE SCALE GENOMIC DNA]</scope>
    <source>
        <strain evidence="6 7">DSM 3222</strain>
    </source>
</reference>
<dbReference type="GO" id="GO:0005524">
    <property type="term" value="F:ATP binding"/>
    <property type="evidence" value="ECO:0007669"/>
    <property type="project" value="UniProtKB-KW"/>
</dbReference>
<comment type="catalytic activity">
    <reaction evidence="5">
        <text>(6S)-5-formyl-5,6,7,8-tetrahydrofolate + ATP = (6R)-5,10-methenyltetrahydrofolate + ADP + phosphate</text>
        <dbReference type="Rhea" id="RHEA:10488"/>
        <dbReference type="ChEBI" id="CHEBI:30616"/>
        <dbReference type="ChEBI" id="CHEBI:43474"/>
        <dbReference type="ChEBI" id="CHEBI:57455"/>
        <dbReference type="ChEBI" id="CHEBI:57457"/>
        <dbReference type="ChEBI" id="CHEBI:456216"/>
        <dbReference type="EC" id="6.3.3.2"/>
    </reaction>
</comment>
<dbReference type="Proteomes" id="UP000050326">
    <property type="component" value="Unassembled WGS sequence"/>
</dbReference>